<keyword evidence="16" id="KW-0464">Manganese</keyword>
<dbReference type="InterPro" id="IPR026050">
    <property type="entry name" value="C1GALT1/C1GALT1_chp1"/>
</dbReference>
<dbReference type="GO" id="GO:0046872">
    <property type="term" value="F:metal ion binding"/>
    <property type="evidence" value="ECO:0007669"/>
    <property type="project" value="UniProtKB-KW"/>
</dbReference>
<feature type="domain" description="Fringe-like glycosyltransferase" evidence="24">
    <location>
        <begin position="131"/>
        <end position="294"/>
    </location>
</feature>
<keyword evidence="8" id="KW-0808">Transferase</keyword>
<dbReference type="Gene3D" id="3.90.550.50">
    <property type="match status" value="1"/>
</dbReference>
<evidence type="ECO:0000256" key="13">
    <source>
        <dbReference type="ARBA" id="ARBA00022989"/>
    </source>
</evidence>
<dbReference type="GO" id="GO:0016263">
    <property type="term" value="F:glycoprotein-N-acetylgalactosamine 3-beta-galactosyltransferase activity"/>
    <property type="evidence" value="ECO:0007669"/>
    <property type="project" value="UniProtKB-EC"/>
</dbReference>
<evidence type="ECO:0000256" key="4">
    <source>
        <dbReference type="ARBA" id="ARBA00006462"/>
    </source>
</evidence>
<dbReference type="PANTHER" id="PTHR23033:SF13">
    <property type="entry name" value="GLYCOPROTEIN-N-ACETYLGALACTOSAMINE 3-BETA-GALACTOSYLTRANSFERASE 1"/>
    <property type="match status" value="1"/>
</dbReference>
<name>A0A5J5DBU0_9PERO</name>
<comment type="subcellular location">
    <subcellularLocation>
        <location evidence="2">Membrane</location>
        <topology evidence="2">Single-pass type II membrane protein</topology>
    </subcellularLocation>
</comment>
<evidence type="ECO:0000256" key="22">
    <source>
        <dbReference type="ARBA" id="ARBA00059245"/>
    </source>
</evidence>
<evidence type="ECO:0000256" key="17">
    <source>
        <dbReference type="ARBA" id="ARBA00040898"/>
    </source>
</evidence>
<evidence type="ECO:0000259" key="24">
    <source>
        <dbReference type="Pfam" id="PF02434"/>
    </source>
</evidence>
<accession>A0A5J5DBU0</accession>
<evidence type="ECO:0000256" key="2">
    <source>
        <dbReference type="ARBA" id="ARBA00004606"/>
    </source>
</evidence>
<keyword evidence="7" id="KW-0328">Glycosyltransferase</keyword>
<evidence type="ECO:0000256" key="1">
    <source>
        <dbReference type="ARBA" id="ARBA00001936"/>
    </source>
</evidence>
<dbReference type="PANTHER" id="PTHR23033">
    <property type="entry name" value="BETA1,3-GALACTOSYLTRANSFERASE"/>
    <property type="match status" value="1"/>
</dbReference>
<evidence type="ECO:0000256" key="5">
    <source>
        <dbReference type="ARBA" id="ARBA00011748"/>
    </source>
</evidence>
<evidence type="ECO:0000256" key="12">
    <source>
        <dbReference type="ARBA" id="ARBA00022968"/>
    </source>
</evidence>
<evidence type="ECO:0000256" key="8">
    <source>
        <dbReference type="ARBA" id="ARBA00022679"/>
    </source>
</evidence>
<evidence type="ECO:0000256" key="7">
    <source>
        <dbReference type="ARBA" id="ARBA00022676"/>
    </source>
</evidence>
<evidence type="ECO:0000256" key="11">
    <source>
        <dbReference type="ARBA" id="ARBA00022741"/>
    </source>
</evidence>
<organism evidence="26 27">
    <name type="scientific">Etheostoma spectabile</name>
    <name type="common">orangethroat darter</name>
    <dbReference type="NCBI Taxonomy" id="54343"/>
    <lineage>
        <taxon>Eukaryota</taxon>
        <taxon>Metazoa</taxon>
        <taxon>Chordata</taxon>
        <taxon>Craniata</taxon>
        <taxon>Vertebrata</taxon>
        <taxon>Euteleostomi</taxon>
        <taxon>Actinopterygii</taxon>
        <taxon>Neopterygii</taxon>
        <taxon>Teleostei</taxon>
        <taxon>Neoteleostei</taxon>
        <taxon>Acanthomorphata</taxon>
        <taxon>Eupercaria</taxon>
        <taxon>Perciformes</taxon>
        <taxon>Percoidei</taxon>
        <taxon>Percidae</taxon>
        <taxon>Etheostomatinae</taxon>
        <taxon>Etheostoma</taxon>
    </lineage>
</organism>
<evidence type="ECO:0000256" key="3">
    <source>
        <dbReference type="ARBA" id="ARBA00004922"/>
    </source>
</evidence>
<evidence type="ECO:0000256" key="14">
    <source>
        <dbReference type="ARBA" id="ARBA00023136"/>
    </source>
</evidence>
<keyword evidence="15" id="KW-1015">Disulfide bond</keyword>
<keyword evidence="10" id="KW-0479">Metal-binding</keyword>
<dbReference type="EMBL" id="VOFY01000008">
    <property type="protein sequence ID" value="KAA8590663.1"/>
    <property type="molecule type" value="Genomic_DNA"/>
</dbReference>
<dbReference type="Proteomes" id="UP000327493">
    <property type="component" value="Chromosome 8"/>
</dbReference>
<keyword evidence="13" id="KW-1133">Transmembrane helix</keyword>
<evidence type="ECO:0000256" key="18">
    <source>
        <dbReference type="ARBA" id="ARBA00041226"/>
    </source>
</evidence>
<keyword evidence="27" id="KW-1185">Reference proteome</keyword>
<dbReference type="GO" id="GO:0001525">
    <property type="term" value="P:angiogenesis"/>
    <property type="evidence" value="ECO:0007669"/>
    <property type="project" value="UniProtKB-ARBA"/>
</dbReference>
<evidence type="ECO:0000256" key="6">
    <source>
        <dbReference type="ARBA" id="ARBA00012557"/>
    </source>
</evidence>
<keyword evidence="11" id="KW-0547">Nucleotide-binding</keyword>
<evidence type="ECO:0000256" key="15">
    <source>
        <dbReference type="ARBA" id="ARBA00023157"/>
    </source>
</evidence>
<reference evidence="26 27" key="1">
    <citation type="submission" date="2019-08" db="EMBL/GenBank/DDBJ databases">
        <title>A chromosome-level genome assembly, high-density linkage maps, and genome scans reveal the genomic architecture of hybrid incompatibilities underlying speciation via character displacement in darters (Percidae: Etheostominae).</title>
        <authorList>
            <person name="Moran R.L."/>
            <person name="Catchen J.M."/>
            <person name="Fuller R.C."/>
        </authorList>
    </citation>
    <scope>NUCLEOTIDE SEQUENCE [LARGE SCALE GENOMIC DNA]</scope>
    <source>
        <strain evidence="26">EspeVRDwgs_2016</strain>
        <tissue evidence="26">Muscle</tissue>
    </source>
</reference>
<comment type="pathway">
    <text evidence="3">Protein modification; protein glycosylation.</text>
</comment>
<comment type="caution">
    <text evidence="26">The sequence shown here is derived from an EMBL/GenBank/DDBJ whole genome shotgun (WGS) entry which is preliminary data.</text>
</comment>
<dbReference type="EMBL" id="VOFY01000043">
    <property type="protein sequence ID" value="KAA8579173.1"/>
    <property type="molecule type" value="Genomic_DNA"/>
</dbReference>
<evidence type="ECO:0000256" key="20">
    <source>
        <dbReference type="ARBA" id="ARBA00043065"/>
    </source>
</evidence>
<comment type="similarity">
    <text evidence="4">Belongs to the glycosyltransferase 31 family. Beta3-Gal-T subfamily.</text>
</comment>
<feature type="non-terminal residue" evidence="26">
    <location>
        <position position="709"/>
    </location>
</feature>
<dbReference type="AlphaFoldDB" id="A0A5J5DBU0"/>
<comment type="function">
    <text evidence="22">Glycosyltransferase that generates the core 1 O-glycan Gal-beta1-3GalNAc-alpha1-Ser/Thr (T antigen), which is a precursor for many extended O-glycans in glycoproteins.</text>
</comment>
<evidence type="ECO:0000313" key="25">
    <source>
        <dbReference type="EMBL" id="KAA8579173.1"/>
    </source>
</evidence>
<feature type="region of interest" description="Disordered" evidence="23">
    <location>
        <begin position="385"/>
        <end position="407"/>
    </location>
</feature>
<sequence length="709" mass="78885">MKHFTSSDDAPLFLLNSSFTYWSPRALKSMGRNRSTCHKSDIQGTAVGLDVCTLHLLSEGSGLLSGQVNQEDEEHHVSFILHHGTDDGISFPSLRVGPKPFNTTSVLLHEGCGAGVKNNNPPDTTRVLCWIMTGPKNLESRTKHIRETWAKRCNQVLYMSSVKTDFPTVALNVSEGRDNLYWKTIRAFQYVHQHHLDQADWFLKADDDTFVVMENLRYILSKYDPEQPLYLGRRFTPFIRQGYMSGGAGYVLSKEALRRFVTGFNTGACTHFSPIEDLALGKCMETMEVKPADSRDVRGRQTFHPYPPDRYLVRTPPRPRPWYLIYDHYTPVEGPGCCSDFVVSFHYIYAVQQYVLEYLTHRKSCSWLQSQSCLRCPDNLRTRTGRKRWPRGRSTTGLRTADRDRGPEADCIPDLEGQQGAECVSGGGGALVRARVLSASYSQSVGVWGPTTEMAPGPPGEPSMMSGSSFQGSTDSLVWTRFPSGSWTSPRGLEQLVGAVDGAAREGALAEVRHLPDGGLDVVPAELLLQADHHLVHVAVEHHADPPGVSAHRQLLHDAGHKVLHQLKVLWAHALGAVNHKHQLQRARSALETTAWATDRVQRDLETLKGPSLHGHLCPPVEKHMHMTSYISTVQEVLWDQKAQLAPGPPMDKGNNLKYSYTNERIMRGSRFLTCLLALPYLLGCLPLESPPCLAALGLQGSPEGQTGY</sequence>
<evidence type="ECO:0000256" key="21">
    <source>
        <dbReference type="ARBA" id="ARBA00048842"/>
    </source>
</evidence>
<dbReference type="GO" id="GO:0016020">
    <property type="term" value="C:membrane"/>
    <property type="evidence" value="ECO:0007669"/>
    <property type="project" value="UniProtKB-SubCell"/>
</dbReference>
<evidence type="ECO:0000256" key="23">
    <source>
        <dbReference type="SAM" id="MobiDB-lite"/>
    </source>
</evidence>
<dbReference type="InterPro" id="IPR003378">
    <property type="entry name" value="Fringe-like_glycosylTrfase"/>
</dbReference>
<comment type="subunit">
    <text evidence="5">Homodimer; disulfide-linked.</text>
</comment>
<keyword evidence="9" id="KW-0812">Transmembrane</keyword>
<dbReference type="Pfam" id="PF02434">
    <property type="entry name" value="Fringe"/>
    <property type="match status" value="1"/>
</dbReference>
<comment type="cofactor">
    <cofactor evidence="1">
        <name>Mn(2+)</name>
        <dbReference type="ChEBI" id="CHEBI:29035"/>
    </cofactor>
</comment>
<evidence type="ECO:0000313" key="27">
    <source>
        <dbReference type="Proteomes" id="UP000327493"/>
    </source>
</evidence>
<protein>
    <recommendedName>
        <fullName evidence="17">Glycoprotein-N-acetylgalactosamine 3-beta-galactosyltransferase 1</fullName>
        <ecNumber evidence="6">2.4.1.122</ecNumber>
    </recommendedName>
    <alternativeName>
        <fullName evidence="19">Core 1 O-glycan T-synthase</fullName>
    </alternativeName>
    <alternativeName>
        <fullName evidence="20">Core 1 UDP-galactose:N-acetylgalactosamine-alpha-R beta 1,3-galactosyltransferase 1</fullName>
    </alternativeName>
    <alternativeName>
        <fullName evidence="18">Core 1 beta1,3-galactosyltransferase 1</fullName>
    </alternativeName>
</protein>
<dbReference type="FunFam" id="3.90.550.50:FF:000007">
    <property type="entry name" value="Glycoprotein-N-acetylgalactosamine 3-beta-galactosyltransferase 1"/>
    <property type="match status" value="1"/>
</dbReference>
<dbReference type="EC" id="2.4.1.122" evidence="6"/>
<evidence type="ECO:0000256" key="16">
    <source>
        <dbReference type="ARBA" id="ARBA00023211"/>
    </source>
</evidence>
<gene>
    <name evidence="25" type="ORF">FQN60_006030</name>
    <name evidence="26" type="ORF">FQN60_014597</name>
</gene>
<keyword evidence="12" id="KW-0735">Signal-anchor</keyword>
<dbReference type="UniPathway" id="UPA00378"/>
<evidence type="ECO:0000256" key="19">
    <source>
        <dbReference type="ARBA" id="ARBA00042009"/>
    </source>
</evidence>
<keyword evidence="14" id="KW-0472">Membrane</keyword>
<proteinExistence type="inferred from homology"/>
<evidence type="ECO:0000256" key="10">
    <source>
        <dbReference type="ARBA" id="ARBA00022723"/>
    </source>
</evidence>
<comment type="catalytic activity">
    <reaction evidence="21">
        <text>an N-acetyl-alpha-D-galactosaminyl derivative + UDP-alpha-D-galactose = a beta-D-galactosyl-(1-&gt;3)-N-acetyl-alpha-D-galactosaminyl derivative + UDP + H(+)</text>
        <dbReference type="Rhea" id="RHEA:15621"/>
        <dbReference type="ChEBI" id="CHEBI:15378"/>
        <dbReference type="ChEBI" id="CHEBI:28257"/>
        <dbReference type="ChEBI" id="CHEBI:58223"/>
        <dbReference type="ChEBI" id="CHEBI:66914"/>
        <dbReference type="ChEBI" id="CHEBI:133470"/>
        <dbReference type="EC" id="2.4.1.122"/>
    </reaction>
</comment>
<dbReference type="GO" id="GO:0000166">
    <property type="term" value="F:nucleotide binding"/>
    <property type="evidence" value="ECO:0007669"/>
    <property type="project" value="UniProtKB-KW"/>
</dbReference>
<evidence type="ECO:0000256" key="9">
    <source>
        <dbReference type="ARBA" id="ARBA00022692"/>
    </source>
</evidence>
<evidence type="ECO:0000313" key="26">
    <source>
        <dbReference type="EMBL" id="KAA8590663.1"/>
    </source>
</evidence>